<comment type="caution">
    <text evidence="2">The sequence shown here is derived from an EMBL/GenBank/DDBJ whole genome shotgun (WGS) entry which is preliminary data.</text>
</comment>
<protein>
    <recommendedName>
        <fullName evidence="1">DUF7082 domain-containing protein</fullName>
    </recommendedName>
</protein>
<evidence type="ECO:0000259" key="1">
    <source>
        <dbReference type="Pfam" id="PF23305"/>
    </source>
</evidence>
<dbReference type="GO" id="GO:0005634">
    <property type="term" value="C:nucleus"/>
    <property type="evidence" value="ECO:0007669"/>
    <property type="project" value="TreeGrafter"/>
</dbReference>
<name>A0A9P7C9E8_RHIOR</name>
<dbReference type="AlphaFoldDB" id="A0A9P7C9E8"/>
<dbReference type="PANTHER" id="PTHR39463:SF1">
    <property type="entry name" value="MEDUSA"/>
    <property type="match status" value="1"/>
</dbReference>
<dbReference type="OrthoDB" id="1751210at2759"/>
<organism evidence="2 3">
    <name type="scientific">Rhizopus oryzae</name>
    <name type="common">Mucormycosis agent</name>
    <name type="synonym">Rhizopus arrhizus var. delemar</name>
    <dbReference type="NCBI Taxonomy" id="64495"/>
    <lineage>
        <taxon>Eukaryota</taxon>
        <taxon>Fungi</taxon>
        <taxon>Fungi incertae sedis</taxon>
        <taxon>Mucoromycota</taxon>
        <taxon>Mucoromycotina</taxon>
        <taxon>Mucoromycetes</taxon>
        <taxon>Mucorales</taxon>
        <taxon>Mucorineae</taxon>
        <taxon>Rhizopodaceae</taxon>
        <taxon>Rhizopus</taxon>
    </lineage>
</organism>
<accession>A0A9P7C9E8</accession>
<dbReference type="PANTHER" id="PTHR39463">
    <property type="entry name" value="MEDUSA"/>
    <property type="match status" value="1"/>
</dbReference>
<feature type="domain" description="DUF7082" evidence="1">
    <location>
        <begin position="168"/>
        <end position="320"/>
    </location>
</feature>
<evidence type="ECO:0000313" key="2">
    <source>
        <dbReference type="EMBL" id="KAG1542594.1"/>
    </source>
</evidence>
<proteinExistence type="predicted"/>
<dbReference type="InterPro" id="IPR055509">
    <property type="entry name" value="DUF7082"/>
</dbReference>
<sequence>MNKQTGLLQNVNLIEISRTSGTSGTPITVVIRSSFEEPLQLAFNDHLLDTKKTQVQGITSLVALIPDMSLTSFNGVIRICFMNGNLVTKTWFVSDFFYESKRNAPDPIIGYKLSTYYSTSVLQESRQLVSQNQGQTSHSSNSISYNPHSFPSSIAKYHPYPGLTYLTNLEILSDINAIMRNWNANEWTSCRRLVQFWSQREKNEIRCTFQPIQTDQVKRAKTRIVSCIFWLEKNDYFITSVDLIGLVEYLLGIDLNMEEKNRVRRNLEGFRPLTVSKSKLNSTHFFKLIMSYPDPKPRNIEKDLKVFAWRSLPFALKKIVAKYSAQGQRGKRIRSDCHNIPQSALTSTQPDILRMKEEDMDTLLKHNNKHIYEMLIKTEEDDSKDNKDMKNIVFA</sequence>
<dbReference type="Proteomes" id="UP000717996">
    <property type="component" value="Unassembled WGS sequence"/>
</dbReference>
<dbReference type="Pfam" id="PF23305">
    <property type="entry name" value="DUF7082"/>
    <property type="match status" value="1"/>
</dbReference>
<evidence type="ECO:0000313" key="3">
    <source>
        <dbReference type="Proteomes" id="UP000717996"/>
    </source>
</evidence>
<dbReference type="OMA" id="VAVHICF"/>
<gene>
    <name evidence="2" type="ORF">G6F51_007184</name>
</gene>
<reference evidence="2" key="1">
    <citation type="journal article" date="2020" name="Microb. Genom.">
        <title>Genetic diversity of clinical and environmental Mucorales isolates obtained from an investigation of mucormycosis cases among solid organ transplant recipients.</title>
        <authorList>
            <person name="Nguyen M.H."/>
            <person name="Kaul D."/>
            <person name="Muto C."/>
            <person name="Cheng S.J."/>
            <person name="Richter R.A."/>
            <person name="Bruno V.M."/>
            <person name="Liu G."/>
            <person name="Beyhan S."/>
            <person name="Sundermann A.J."/>
            <person name="Mounaud S."/>
            <person name="Pasculle A.W."/>
            <person name="Nierman W.C."/>
            <person name="Driscoll E."/>
            <person name="Cumbie R."/>
            <person name="Clancy C.J."/>
            <person name="Dupont C.L."/>
        </authorList>
    </citation>
    <scope>NUCLEOTIDE SEQUENCE</scope>
    <source>
        <strain evidence="2">GL16</strain>
    </source>
</reference>
<dbReference type="EMBL" id="JAANIT010001046">
    <property type="protein sequence ID" value="KAG1542594.1"/>
    <property type="molecule type" value="Genomic_DNA"/>
</dbReference>